<proteinExistence type="predicted"/>
<organism evidence="1">
    <name type="scientific">Ixodes ricinus</name>
    <name type="common">Common tick</name>
    <name type="synonym">Acarus ricinus</name>
    <dbReference type="NCBI Taxonomy" id="34613"/>
    <lineage>
        <taxon>Eukaryota</taxon>
        <taxon>Metazoa</taxon>
        <taxon>Ecdysozoa</taxon>
        <taxon>Arthropoda</taxon>
        <taxon>Chelicerata</taxon>
        <taxon>Arachnida</taxon>
        <taxon>Acari</taxon>
        <taxon>Parasitiformes</taxon>
        <taxon>Ixodida</taxon>
        <taxon>Ixodoidea</taxon>
        <taxon>Ixodidae</taxon>
        <taxon>Ixodinae</taxon>
        <taxon>Ixodes</taxon>
    </lineage>
</organism>
<accession>A0A6B0UZM1</accession>
<sequence>MSWNTHMLYLCSKLRVVSCMLYNTRVSIPVGVRLLMAHALAYSVIRYGVTVFGNCSGRLQTKVDTLLRGILTSVAYNTPLSTTLDIFKALQLPNLRSLYIQMVILRNFWNKDFKTPPLPTRSLRCTPRFNVPRCWTRYGKCTRDYYVPTLFNALPDSILDISSLKALKKELKSVDLNIT</sequence>
<protein>
    <submittedName>
        <fullName evidence="1">Putative tick transposon</fullName>
    </submittedName>
</protein>
<dbReference type="EMBL" id="GIFC01013039">
    <property type="protein sequence ID" value="MXU95122.1"/>
    <property type="molecule type" value="Transcribed_RNA"/>
</dbReference>
<dbReference type="AlphaFoldDB" id="A0A6B0UZM1"/>
<reference evidence="1" key="1">
    <citation type="submission" date="2019-12" db="EMBL/GenBank/DDBJ databases">
        <title>An insight into the sialome of adult female Ixodes ricinus ticks feeding for 6 days.</title>
        <authorList>
            <person name="Perner J."/>
            <person name="Ribeiro J.M.C."/>
        </authorList>
    </citation>
    <scope>NUCLEOTIDE SEQUENCE</scope>
    <source>
        <strain evidence="1">Semi-engorged</strain>
        <tissue evidence="1">Salivary glands</tissue>
    </source>
</reference>
<evidence type="ECO:0000313" key="1">
    <source>
        <dbReference type="EMBL" id="MXU95122.1"/>
    </source>
</evidence>
<name>A0A6B0UZM1_IXORI</name>